<dbReference type="PANTHER" id="PTHR30349:SF41">
    <property type="entry name" value="INTEGRASE_RECOMBINASE PROTEIN MJ0367-RELATED"/>
    <property type="match status" value="1"/>
</dbReference>
<dbReference type="SUPFAM" id="SSF56349">
    <property type="entry name" value="DNA breaking-rejoining enzymes"/>
    <property type="match status" value="1"/>
</dbReference>
<reference evidence="5 6" key="1">
    <citation type="submission" date="2021-08" db="EMBL/GenBank/DDBJ databases">
        <title>FDA dAtabase for Regulatory Grade micrObial Sequences (FDA-ARGOS): Supporting development and validation of Infectious Disease Dx tests.</title>
        <authorList>
            <person name="Sproer C."/>
            <person name="Gronow S."/>
            <person name="Severitt S."/>
            <person name="Schroder I."/>
            <person name="Tallon L."/>
            <person name="Sadzewicz L."/>
            <person name="Zhao X."/>
            <person name="Boylan J."/>
            <person name="Ott S."/>
            <person name="Bowen H."/>
            <person name="Vavikolanu K."/>
            <person name="Hazen T."/>
            <person name="Aluvathingal J."/>
            <person name="Nadendla S."/>
            <person name="Lowell S."/>
            <person name="Myers T."/>
            <person name="Yan Y."/>
            <person name="Sichtig H."/>
        </authorList>
    </citation>
    <scope>NUCLEOTIDE SEQUENCE [LARGE SCALE GENOMIC DNA]</scope>
    <source>
        <strain evidence="5 6">FDAARGOS_1460</strain>
    </source>
</reference>
<dbReference type="EMBL" id="JAIPME010000001">
    <property type="protein sequence ID" value="MBZ2385769.1"/>
    <property type="molecule type" value="Genomic_DNA"/>
</dbReference>
<evidence type="ECO:0000259" key="4">
    <source>
        <dbReference type="PROSITE" id="PS51898"/>
    </source>
</evidence>
<dbReference type="CDD" id="cd00796">
    <property type="entry name" value="INT_Rci_Hp1_C"/>
    <property type="match status" value="1"/>
</dbReference>
<feature type="domain" description="Tyr recombinase" evidence="4">
    <location>
        <begin position="182"/>
        <end position="363"/>
    </location>
</feature>
<dbReference type="InterPro" id="IPR011010">
    <property type="entry name" value="DNA_brk_join_enz"/>
</dbReference>
<protein>
    <submittedName>
        <fullName evidence="5">Site-specific integrase</fullName>
    </submittedName>
</protein>
<dbReference type="PANTHER" id="PTHR30349">
    <property type="entry name" value="PHAGE INTEGRASE-RELATED"/>
    <property type="match status" value="1"/>
</dbReference>
<dbReference type="InterPro" id="IPR013762">
    <property type="entry name" value="Integrase-like_cat_sf"/>
</dbReference>
<evidence type="ECO:0000256" key="2">
    <source>
        <dbReference type="ARBA" id="ARBA00023125"/>
    </source>
</evidence>
<dbReference type="Gene3D" id="1.10.150.130">
    <property type="match status" value="1"/>
</dbReference>
<gene>
    <name evidence="5" type="ORF">K8P03_00320</name>
</gene>
<dbReference type="PROSITE" id="PS51898">
    <property type="entry name" value="TYR_RECOMBINASE"/>
    <property type="match status" value="1"/>
</dbReference>
<evidence type="ECO:0000256" key="1">
    <source>
        <dbReference type="ARBA" id="ARBA00008857"/>
    </source>
</evidence>
<sequence>MKRDRKFANGEGSITYVKGRKSPWWARLPATYDINGKEYRPTVGFYKSRKEAKAALDNYVCVDDIKTFREIYEAYKKTDDFLKLSYKTKNRYEDAFLSFHPIWNKNIMEIKTMEMQRCIDQKVKEGYYETINGQKIRKDYSKDSISRLKHVASKIYQFAEKHELVDKDRAKLLDVKGKENTKEKTIFYTQDIDKLFKSIPYNPDARHILCMIFTGMRTSEYRKLKTMNIDFKKRIIRDFGMKTNKGKRRIMFIHDRIYDILKELAQESTTGYIVENTRINPQNPKPSHPSDTTFRNTIFKGALKKAGLEETTPIQCRYTFATIAHMSGISDIDLMDLMGHESIETTKKSYIQVVDIYLYNQFQTYNFKTALKAG</sequence>
<accession>A0ABS7SW48</accession>
<name>A0ABS7SW48_9FIRM</name>
<dbReference type="Pfam" id="PF00589">
    <property type="entry name" value="Phage_integrase"/>
    <property type="match status" value="1"/>
</dbReference>
<dbReference type="InterPro" id="IPR002104">
    <property type="entry name" value="Integrase_catalytic"/>
</dbReference>
<proteinExistence type="inferred from homology"/>
<keyword evidence="6" id="KW-1185">Reference proteome</keyword>
<evidence type="ECO:0000313" key="5">
    <source>
        <dbReference type="EMBL" id="MBZ2385769.1"/>
    </source>
</evidence>
<dbReference type="Gene3D" id="1.10.443.10">
    <property type="entry name" value="Intergrase catalytic core"/>
    <property type="match status" value="1"/>
</dbReference>
<evidence type="ECO:0000256" key="3">
    <source>
        <dbReference type="ARBA" id="ARBA00023172"/>
    </source>
</evidence>
<dbReference type="RefSeq" id="WP_223417518.1">
    <property type="nucleotide sequence ID" value="NZ_JAIPME010000001.1"/>
</dbReference>
<dbReference type="InterPro" id="IPR050090">
    <property type="entry name" value="Tyrosine_recombinase_XerCD"/>
</dbReference>
<comment type="similarity">
    <text evidence="1">Belongs to the 'phage' integrase family.</text>
</comment>
<organism evidence="5 6">
    <name type="scientific">Anaerococcus murdochii</name>
    <dbReference type="NCBI Taxonomy" id="411577"/>
    <lineage>
        <taxon>Bacteria</taxon>
        <taxon>Bacillati</taxon>
        <taxon>Bacillota</taxon>
        <taxon>Tissierellia</taxon>
        <taxon>Tissierellales</taxon>
        <taxon>Peptoniphilaceae</taxon>
        <taxon>Anaerococcus</taxon>
    </lineage>
</organism>
<comment type="caution">
    <text evidence="5">The sequence shown here is derived from an EMBL/GenBank/DDBJ whole genome shotgun (WGS) entry which is preliminary data.</text>
</comment>
<evidence type="ECO:0000313" key="6">
    <source>
        <dbReference type="Proteomes" id="UP000734271"/>
    </source>
</evidence>
<dbReference type="InterPro" id="IPR010998">
    <property type="entry name" value="Integrase_recombinase_N"/>
</dbReference>
<keyword evidence="3" id="KW-0233">DNA recombination</keyword>
<dbReference type="Proteomes" id="UP000734271">
    <property type="component" value="Unassembled WGS sequence"/>
</dbReference>
<keyword evidence="2" id="KW-0238">DNA-binding</keyword>